<dbReference type="PANTHER" id="PTHR42791">
    <property type="entry name" value="GNAT FAMILY ACETYLTRANSFERASE"/>
    <property type="match status" value="1"/>
</dbReference>
<dbReference type="Proteomes" id="UP000298030">
    <property type="component" value="Unassembled WGS sequence"/>
</dbReference>
<dbReference type="GO" id="GO:0016747">
    <property type="term" value="F:acyltransferase activity, transferring groups other than amino-acyl groups"/>
    <property type="evidence" value="ECO:0007669"/>
    <property type="project" value="InterPro"/>
</dbReference>
<sequence>MLGFLSTQTLSPGMGCNRNQEFWGALLELDDDPSVELLQDKDVWKFTDGWHRAFLNDPLLEYQRAGDKETPVQVKVKRRVFAVAVHSWIRTKVVITVKQGASVVICEIPAGGRKSPKARLLDWLVNTMFKGFGKVQNEEHKKRRREFDAKLQTAIARTIGDRAKTMVYVNLVVTTPESQGHGYASTLLHKVTRLADLLGDACWLVSSNIVNEPFYNSHGFKAVSDVIVGDDNPAWNKDPVDVQVMVREPRAV</sequence>
<proteinExistence type="predicted"/>
<dbReference type="PANTHER" id="PTHR42791:SF1">
    <property type="entry name" value="N-ACETYLTRANSFERASE DOMAIN-CONTAINING PROTEIN"/>
    <property type="match status" value="1"/>
</dbReference>
<dbReference type="STRING" id="71717.A0A4Y7TNQ2"/>
<dbReference type="EMBL" id="QPFP01000007">
    <property type="protein sequence ID" value="TEB35776.1"/>
    <property type="molecule type" value="Genomic_DNA"/>
</dbReference>
<organism evidence="2 3">
    <name type="scientific">Coprinellus micaceus</name>
    <name type="common">Glistening ink-cap mushroom</name>
    <name type="synonym">Coprinus micaceus</name>
    <dbReference type="NCBI Taxonomy" id="71717"/>
    <lineage>
        <taxon>Eukaryota</taxon>
        <taxon>Fungi</taxon>
        <taxon>Dikarya</taxon>
        <taxon>Basidiomycota</taxon>
        <taxon>Agaricomycotina</taxon>
        <taxon>Agaricomycetes</taxon>
        <taxon>Agaricomycetidae</taxon>
        <taxon>Agaricales</taxon>
        <taxon>Agaricineae</taxon>
        <taxon>Psathyrellaceae</taxon>
        <taxon>Coprinellus</taxon>
    </lineage>
</organism>
<dbReference type="SUPFAM" id="SSF55729">
    <property type="entry name" value="Acyl-CoA N-acyltransferases (Nat)"/>
    <property type="match status" value="1"/>
</dbReference>
<keyword evidence="3" id="KW-1185">Reference proteome</keyword>
<gene>
    <name evidence="2" type="ORF">FA13DRAFT_1378282</name>
</gene>
<protein>
    <recommendedName>
        <fullName evidence="1">N-acetyltransferase domain-containing protein</fullName>
    </recommendedName>
</protein>
<dbReference type="OrthoDB" id="2744543at2759"/>
<dbReference type="Gene3D" id="3.40.630.30">
    <property type="match status" value="1"/>
</dbReference>
<feature type="domain" description="N-acetyltransferase" evidence="1">
    <location>
        <begin position="163"/>
        <end position="227"/>
    </location>
</feature>
<name>A0A4Y7TNQ2_COPMI</name>
<accession>A0A4Y7TNQ2</accession>
<evidence type="ECO:0000313" key="3">
    <source>
        <dbReference type="Proteomes" id="UP000298030"/>
    </source>
</evidence>
<comment type="caution">
    <text evidence="2">The sequence shown here is derived from an EMBL/GenBank/DDBJ whole genome shotgun (WGS) entry which is preliminary data.</text>
</comment>
<reference evidence="2 3" key="1">
    <citation type="journal article" date="2019" name="Nat. Ecol. Evol.">
        <title>Megaphylogeny resolves global patterns of mushroom evolution.</title>
        <authorList>
            <person name="Varga T."/>
            <person name="Krizsan K."/>
            <person name="Foldi C."/>
            <person name="Dima B."/>
            <person name="Sanchez-Garcia M."/>
            <person name="Sanchez-Ramirez S."/>
            <person name="Szollosi G.J."/>
            <person name="Szarkandi J.G."/>
            <person name="Papp V."/>
            <person name="Albert L."/>
            <person name="Andreopoulos W."/>
            <person name="Angelini C."/>
            <person name="Antonin V."/>
            <person name="Barry K.W."/>
            <person name="Bougher N.L."/>
            <person name="Buchanan P."/>
            <person name="Buyck B."/>
            <person name="Bense V."/>
            <person name="Catcheside P."/>
            <person name="Chovatia M."/>
            <person name="Cooper J."/>
            <person name="Damon W."/>
            <person name="Desjardin D."/>
            <person name="Finy P."/>
            <person name="Geml J."/>
            <person name="Haridas S."/>
            <person name="Hughes K."/>
            <person name="Justo A."/>
            <person name="Karasinski D."/>
            <person name="Kautmanova I."/>
            <person name="Kiss B."/>
            <person name="Kocsube S."/>
            <person name="Kotiranta H."/>
            <person name="LaButti K.M."/>
            <person name="Lechner B.E."/>
            <person name="Liimatainen K."/>
            <person name="Lipzen A."/>
            <person name="Lukacs Z."/>
            <person name="Mihaltcheva S."/>
            <person name="Morgado L.N."/>
            <person name="Niskanen T."/>
            <person name="Noordeloos M.E."/>
            <person name="Ohm R.A."/>
            <person name="Ortiz-Santana B."/>
            <person name="Ovrebo C."/>
            <person name="Racz N."/>
            <person name="Riley R."/>
            <person name="Savchenko A."/>
            <person name="Shiryaev A."/>
            <person name="Soop K."/>
            <person name="Spirin V."/>
            <person name="Szebenyi C."/>
            <person name="Tomsovsky M."/>
            <person name="Tulloss R.E."/>
            <person name="Uehling J."/>
            <person name="Grigoriev I.V."/>
            <person name="Vagvolgyi C."/>
            <person name="Papp T."/>
            <person name="Martin F.M."/>
            <person name="Miettinen O."/>
            <person name="Hibbett D.S."/>
            <person name="Nagy L.G."/>
        </authorList>
    </citation>
    <scope>NUCLEOTIDE SEQUENCE [LARGE SCALE GENOMIC DNA]</scope>
    <source>
        <strain evidence="2 3">FP101781</strain>
    </source>
</reference>
<evidence type="ECO:0000259" key="1">
    <source>
        <dbReference type="Pfam" id="PF13673"/>
    </source>
</evidence>
<evidence type="ECO:0000313" key="2">
    <source>
        <dbReference type="EMBL" id="TEB35776.1"/>
    </source>
</evidence>
<dbReference type="InterPro" id="IPR016181">
    <property type="entry name" value="Acyl_CoA_acyltransferase"/>
</dbReference>
<dbReference type="InterPro" id="IPR052523">
    <property type="entry name" value="Trichothecene_AcTrans"/>
</dbReference>
<dbReference type="AlphaFoldDB" id="A0A4Y7TNQ2"/>
<dbReference type="InterPro" id="IPR000182">
    <property type="entry name" value="GNAT_dom"/>
</dbReference>
<dbReference type="Pfam" id="PF13673">
    <property type="entry name" value="Acetyltransf_10"/>
    <property type="match status" value="1"/>
</dbReference>